<sequence>MGDILYYLLAWVVNGWLKFWREPAPPPMIQPEPKYRQVRWCIKCKHRLTKSEWAYSEGCCPHCGNLSLGTFVDSTATSEVT</sequence>
<name>A0A0F9WFJ0_9ZZZZ</name>
<organism evidence="1">
    <name type="scientific">marine sediment metagenome</name>
    <dbReference type="NCBI Taxonomy" id="412755"/>
    <lineage>
        <taxon>unclassified sequences</taxon>
        <taxon>metagenomes</taxon>
        <taxon>ecological metagenomes</taxon>
    </lineage>
</organism>
<comment type="caution">
    <text evidence="1">The sequence shown here is derived from an EMBL/GenBank/DDBJ whole genome shotgun (WGS) entry which is preliminary data.</text>
</comment>
<proteinExistence type="predicted"/>
<gene>
    <name evidence="1" type="ORF">LCGC14_0363920</name>
</gene>
<protein>
    <submittedName>
        <fullName evidence="1">Uncharacterized protein</fullName>
    </submittedName>
</protein>
<reference evidence="1" key="1">
    <citation type="journal article" date="2015" name="Nature">
        <title>Complex archaea that bridge the gap between prokaryotes and eukaryotes.</title>
        <authorList>
            <person name="Spang A."/>
            <person name="Saw J.H."/>
            <person name="Jorgensen S.L."/>
            <person name="Zaremba-Niedzwiedzka K."/>
            <person name="Martijn J."/>
            <person name="Lind A.E."/>
            <person name="van Eijk R."/>
            <person name="Schleper C."/>
            <person name="Guy L."/>
            <person name="Ettema T.J."/>
        </authorList>
    </citation>
    <scope>NUCLEOTIDE SEQUENCE</scope>
</reference>
<dbReference type="EMBL" id="LAZR01000285">
    <property type="protein sequence ID" value="KKN77053.1"/>
    <property type="molecule type" value="Genomic_DNA"/>
</dbReference>
<dbReference type="AlphaFoldDB" id="A0A0F9WFJ0"/>
<evidence type="ECO:0000313" key="1">
    <source>
        <dbReference type="EMBL" id="KKN77053.1"/>
    </source>
</evidence>
<accession>A0A0F9WFJ0</accession>